<dbReference type="GeneID" id="63911773"/>
<protein>
    <recommendedName>
        <fullName evidence="4">Head-to-tail connector protein</fullName>
    </recommendedName>
</protein>
<accession>A0A7T7K7Y1</accession>
<dbReference type="Proteomes" id="UP000596151">
    <property type="component" value="Segment"/>
</dbReference>
<organism evidence="2 3">
    <name type="scientific">Gordonia phage TinaLin</name>
    <dbReference type="NCBI Taxonomy" id="2797324"/>
    <lineage>
        <taxon>Viruses</taxon>
        <taxon>Duplodnaviria</taxon>
        <taxon>Heunggongvirae</taxon>
        <taxon>Uroviricota</taxon>
        <taxon>Caudoviricetes</taxon>
        <taxon>Ruthgordonvirinae</taxon>
        <taxon>Tinalinvirus</taxon>
        <taxon>Tinalinvirus tinalin</taxon>
    </lineage>
</organism>
<dbReference type="KEGG" id="vg:63911773"/>
<evidence type="ECO:0000313" key="2">
    <source>
        <dbReference type="EMBL" id="QQM15106.1"/>
    </source>
</evidence>
<feature type="compositionally biased region" description="Basic and acidic residues" evidence="1">
    <location>
        <begin position="65"/>
        <end position="77"/>
    </location>
</feature>
<dbReference type="EMBL" id="MW132713">
    <property type="protein sequence ID" value="QQM15106.1"/>
    <property type="molecule type" value="Genomic_DNA"/>
</dbReference>
<keyword evidence="3" id="KW-1185">Reference proteome</keyword>
<proteinExistence type="predicted"/>
<gene>
    <name evidence="2" type="primary">17</name>
    <name evidence="2" type="ORF">SEA_TINALIN_17</name>
</gene>
<sequence>MSRLTPEKWRKVAGSKAVQAQTQSVARRIAARAQALNNAEGGTATISVVSGVRPKGRAFTNVVSDRPDEEHGTDKTARRAVLRRAANGG</sequence>
<dbReference type="RefSeq" id="YP_010051033.1">
    <property type="nucleotide sequence ID" value="NC_054437.1"/>
</dbReference>
<evidence type="ECO:0008006" key="4">
    <source>
        <dbReference type="Google" id="ProtNLM"/>
    </source>
</evidence>
<reference evidence="2 3" key="1">
    <citation type="submission" date="2020-10" db="EMBL/GenBank/DDBJ databases">
        <authorList>
            <person name="Tina S.-P."/>
            <person name="Abby P."/>
            <person name="Briggs L.A."/>
            <person name="Washington J.M."/>
            <person name="Garlena R.A."/>
            <person name="Russell D.A."/>
            <person name="Pope W.H."/>
            <person name="Jacobs-Sera D."/>
            <person name="Hatfull G.F."/>
        </authorList>
    </citation>
    <scope>NUCLEOTIDE SEQUENCE [LARGE SCALE GENOMIC DNA]</scope>
</reference>
<feature type="region of interest" description="Disordered" evidence="1">
    <location>
        <begin position="63"/>
        <end position="89"/>
    </location>
</feature>
<evidence type="ECO:0000256" key="1">
    <source>
        <dbReference type="SAM" id="MobiDB-lite"/>
    </source>
</evidence>
<evidence type="ECO:0000313" key="3">
    <source>
        <dbReference type="Proteomes" id="UP000596151"/>
    </source>
</evidence>
<name>A0A7T7K7Y1_9CAUD</name>